<dbReference type="PANTHER" id="PTHR15696:SF0">
    <property type="entry name" value="TELOMERASE-BINDING PROTEIN EST1A"/>
    <property type="match status" value="1"/>
</dbReference>
<evidence type="ECO:0000313" key="3">
    <source>
        <dbReference type="RefSeq" id="XP_033580464.1"/>
    </source>
</evidence>
<dbReference type="Proteomes" id="UP000504636">
    <property type="component" value="Unplaced"/>
</dbReference>
<dbReference type="Gene3D" id="1.25.40.10">
    <property type="entry name" value="Tetratricopeptide repeat domain"/>
    <property type="match status" value="1"/>
</dbReference>
<organism evidence="1">
    <name type="scientific">Mytilinidion resinicola</name>
    <dbReference type="NCBI Taxonomy" id="574789"/>
    <lineage>
        <taxon>Eukaryota</taxon>
        <taxon>Fungi</taxon>
        <taxon>Dikarya</taxon>
        <taxon>Ascomycota</taxon>
        <taxon>Pezizomycotina</taxon>
        <taxon>Dothideomycetes</taxon>
        <taxon>Pleosporomycetidae</taxon>
        <taxon>Mytilinidiales</taxon>
        <taxon>Mytilinidiaceae</taxon>
        <taxon>Mytilinidion</taxon>
    </lineage>
</organism>
<reference evidence="3" key="3">
    <citation type="submission" date="2025-04" db="UniProtKB">
        <authorList>
            <consortium name="RefSeq"/>
        </authorList>
    </citation>
    <scope>IDENTIFICATION</scope>
    <source>
        <strain evidence="3">CBS 304.34</strain>
    </source>
</reference>
<dbReference type="PANTHER" id="PTHR15696">
    <property type="entry name" value="SMG-7 SUPPRESSOR WITH MORPHOLOGICAL EFFECT ON GENITALIA PROTEIN 7"/>
    <property type="match status" value="1"/>
</dbReference>
<reference evidence="3" key="2">
    <citation type="submission" date="2020-04" db="EMBL/GenBank/DDBJ databases">
        <authorList>
            <consortium name="NCBI Genome Project"/>
        </authorList>
    </citation>
    <scope>NUCLEOTIDE SEQUENCE</scope>
    <source>
        <strain evidence="3">CBS 304.34</strain>
    </source>
</reference>
<evidence type="ECO:0008006" key="4">
    <source>
        <dbReference type="Google" id="ProtNLM"/>
    </source>
</evidence>
<dbReference type="GO" id="GO:0000184">
    <property type="term" value="P:nuclear-transcribed mRNA catabolic process, nonsense-mediated decay"/>
    <property type="evidence" value="ECO:0007669"/>
    <property type="project" value="TreeGrafter"/>
</dbReference>
<dbReference type="EMBL" id="MU003696">
    <property type="protein sequence ID" value="KAF2813500.1"/>
    <property type="molecule type" value="Genomic_DNA"/>
</dbReference>
<dbReference type="OrthoDB" id="2017974at2759"/>
<sequence length="232" mass="26425">MRHENKYSGIILQIDSGPVSPEQLASEIKHIYGSLTTNEARCARVAREGYLGAKGDPRQWQTVIDAHSALINDHVEFFMVSQHPEAIPLLRGLATKYTMPARLWKHGIHLLLEGMRSKLPGSLEFMLSFVQHAYRMIGLFYETFPAFETTWMECLGDLARYRMAIEDDDLQAREIWRGVAISWYQKTAAAKPNVGRLSHHLAILARPDISEQLFLYAKSLTSIEPFHASRES</sequence>
<dbReference type="InterPro" id="IPR011990">
    <property type="entry name" value="TPR-like_helical_dom_sf"/>
</dbReference>
<keyword evidence="2" id="KW-1185">Reference proteome</keyword>
<dbReference type="GeneID" id="54456156"/>
<dbReference type="GO" id="GO:0070034">
    <property type="term" value="F:telomerase RNA binding"/>
    <property type="evidence" value="ECO:0007669"/>
    <property type="project" value="TreeGrafter"/>
</dbReference>
<accession>A0A6A6YXI2</accession>
<proteinExistence type="predicted"/>
<evidence type="ECO:0000313" key="2">
    <source>
        <dbReference type="Proteomes" id="UP000504636"/>
    </source>
</evidence>
<dbReference type="GO" id="GO:0042162">
    <property type="term" value="F:telomeric DNA binding"/>
    <property type="evidence" value="ECO:0007669"/>
    <property type="project" value="TreeGrafter"/>
</dbReference>
<dbReference type="GO" id="GO:0005697">
    <property type="term" value="C:telomerase holoenzyme complex"/>
    <property type="evidence" value="ECO:0007669"/>
    <property type="project" value="TreeGrafter"/>
</dbReference>
<dbReference type="RefSeq" id="XP_033580464.1">
    <property type="nucleotide sequence ID" value="XM_033715263.1"/>
</dbReference>
<name>A0A6A6YXI2_9PEZI</name>
<gene>
    <name evidence="1 3" type="ORF">BDZ99DRAFT_381951</name>
</gene>
<protein>
    <recommendedName>
        <fullName evidence="4">DNA/RNA-binding domain-containing protein</fullName>
    </recommendedName>
</protein>
<evidence type="ECO:0000313" key="1">
    <source>
        <dbReference type="EMBL" id="KAF2813500.1"/>
    </source>
</evidence>
<reference evidence="1 3" key="1">
    <citation type="journal article" date="2020" name="Stud. Mycol.">
        <title>101 Dothideomycetes genomes: a test case for predicting lifestyles and emergence of pathogens.</title>
        <authorList>
            <person name="Haridas S."/>
            <person name="Albert R."/>
            <person name="Binder M."/>
            <person name="Bloem J."/>
            <person name="Labutti K."/>
            <person name="Salamov A."/>
            <person name="Andreopoulos B."/>
            <person name="Baker S."/>
            <person name="Barry K."/>
            <person name="Bills G."/>
            <person name="Bluhm B."/>
            <person name="Cannon C."/>
            <person name="Castanera R."/>
            <person name="Culley D."/>
            <person name="Daum C."/>
            <person name="Ezra D."/>
            <person name="Gonzalez J."/>
            <person name="Henrissat B."/>
            <person name="Kuo A."/>
            <person name="Liang C."/>
            <person name="Lipzen A."/>
            <person name="Lutzoni F."/>
            <person name="Magnuson J."/>
            <person name="Mondo S."/>
            <person name="Nolan M."/>
            <person name="Ohm R."/>
            <person name="Pangilinan J."/>
            <person name="Park H.-J."/>
            <person name="Ramirez L."/>
            <person name="Alfaro M."/>
            <person name="Sun H."/>
            <person name="Tritt A."/>
            <person name="Yoshinaga Y."/>
            <person name="Zwiers L.-H."/>
            <person name="Turgeon B."/>
            <person name="Goodwin S."/>
            <person name="Spatafora J."/>
            <person name="Crous P."/>
            <person name="Grigoriev I."/>
        </authorList>
    </citation>
    <scope>NUCLEOTIDE SEQUENCE</scope>
    <source>
        <strain evidence="1 3">CBS 304.34</strain>
    </source>
</reference>
<dbReference type="FunFam" id="1.25.40.10:FF:000202">
    <property type="entry name" value="Unplaced genomic scaffold supercont1.7, whole genome shotgun sequence"/>
    <property type="match status" value="1"/>
</dbReference>
<dbReference type="InterPro" id="IPR045153">
    <property type="entry name" value="Est1/Ebs1-like"/>
</dbReference>
<dbReference type="AlphaFoldDB" id="A0A6A6YXI2"/>
<dbReference type="SUPFAM" id="SSF48452">
    <property type="entry name" value="TPR-like"/>
    <property type="match status" value="1"/>
</dbReference>
<feature type="non-terminal residue" evidence="1">
    <location>
        <position position="232"/>
    </location>
</feature>